<proteinExistence type="predicted"/>
<evidence type="ECO:0000313" key="3">
    <source>
        <dbReference type="EMBL" id="GBN35773.1"/>
    </source>
</evidence>
<accession>A0A4Y2NA04</accession>
<dbReference type="OrthoDB" id="6427446at2759"/>
<feature type="region of interest" description="Disordered" evidence="1">
    <location>
        <begin position="10"/>
        <end position="38"/>
    </location>
</feature>
<feature type="compositionally biased region" description="Basic and acidic residues" evidence="1">
    <location>
        <begin position="14"/>
        <end position="27"/>
    </location>
</feature>
<sequence length="267" mass="30595">MSSIVAEVLQGAEFKTEPAETSEDSKPRVPGKSETSEVTSAKQVLSWREEYDLKLRKDRSYTLIYQSLSPEFKPLISQTTDGTEAWRILKRHFEPTTRARVIQLLDEFFNTRFETGEALGLFLCRVKQGAERLRKVGHQLQPLYQMIRSLPAEYQSIVQTIYRWTDAEFQPDKIESEILLEENCLRLTRKDLDTVSSVAFSNEMHRKEAANCKHIAALSNPITNVSSNTEFKVKSAFSELESNLIETFPDSHEANSSDFGQNTSWVF</sequence>
<protein>
    <submittedName>
        <fullName evidence="3">Uncharacterized protein</fullName>
    </submittedName>
</protein>
<evidence type="ECO:0000313" key="2">
    <source>
        <dbReference type="EMBL" id="GBN35764.1"/>
    </source>
</evidence>
<gene>
    <name evidence="3" type="ORF">AVEN_63683_1</name>
    <name evidence="2" type="ORF">AVEN_6905_1</name>
</gene>
<reference evidence="3 4" key="1">
    <citation type="journal article" date="2019" name="Sci. Rep.">
        <title>Orb-weaving spider Araneus ventricosus genome elucidates the spidroin gene catalogue.</title>
        <authorList>
            <person name="Kono N."/>
            <person name="Nakamura H."/>
            <person name="Ohtoshi R."/>
            <person name="Moran D.A.P."/>
            <person name="Shinohara A."/>
            <person name="Yoshida Y."/>
            <person name="Fujiwara M."/>
            <person name="Mori M."/>
            <person name="Tomita M."/>
            <person name="Arakawa K."/>
        </authorList>
    </citation>
    <scope>NUCLEOTIDE SEQUENCE [LARGE SCALE GENOMIC DNA]</scope>
</reference>
<comment type="caution">
    <text evidence="3">The sequence shown here is derived from an EMBL/GenBank/DDBJ whole genome shotgun (WGS) entry which is preliminary data.</text>
</comment>
<name>A0A4Y2NA04_ARAVE</name>
<dbReference type="Pfam" id="PF14223">
    <property type="entry name" value="Retrotran_gag_2"/>
    <property type="match status" value="1"/>
</dbReference>
<organism evidence="3 4">
    <name type="scientific">Araneus ventricosus</name>
    <name type="common">Orbweaver spider</name>
    <name type="synonym">Epeira ventricosa</name>
    <dbReference type="NCBI Taxonomy" id="182803"/>
    <lineage>
        <taxon>Eukaryota</taxon>
        <taxon>Metazoa</taxon>
        <taxon>Ecdysozoa</taxon>
        <taxon>Arthropoda</taxon>
        <taxon>Chelicerata</taxon>
        <taxon>Arachnida</taxon>
        <taxon>Araneae</taxon>
        <taxon>Araneomorphae</taxon>
        <taxon>Entelegynae</taxon>
        <taxon>Araneoidea</taxon>
        <taxon>Araneidae</taxon>
        <taxon>Araneus</taxon>
    </lineage>
</organism>
<evidence type="ECO:0000313" key="4">
    <source>
        <dbReference type="Proteomes" id="UP000499080"/>
    </source>
</evidence>
<dbReference type="EMBL" id="BGPR01008745">
    <property type="protein sequence ID" value="GBN35773.1"/>
    <property type="molecule type" value="Genomic_DNA"/>
</dbReference>
<keyword evidence="4" id="KW-1185">Reference proteome</keyword>
<evidence type="ECO:0000256" key="1">
    <source>
        <dbReference type="SAM" id="MobiDB-lite"/>
    </source>
</evidence>
<dbReference type="Proteomes" id="UP000499080">
    <property type="component" value="Unassembled WGS sequence"/>
</dbReference>
<dbReference type="AlphaFoldDB" id="A0A4Y2NA04"/>
<dbReference type="EMBL" id="BGPR01008744">
    <property type="protein sequence ID" value="GBN35764.1"/>
    <property type="molecule type" value="Genomic_DNA"/>
</dbReference>